<comment type="caution">
    <text evidence="1">The sequence shown here is derived from an EMBL/GenBank/DDBJ whole genome shotgun (WGS) entry which is preliminary data.</text>
</comment>
<dbReference type="AlphaFoldDB" id="A0AAN9NSF3"/>
<evidence type="ECO:0000313" key="1">
    <source>
        <dbReference type="EMBL" id="KAK7378376.1"/>
    </source>
</evidence>
<gene>
    <name evidence="1" type="ORF">VNO80_03815</name>
</gene>
<dbReference type="Proteomes" id="UP001374584">
    <property type="component" value="Unassembled WGS sequence"/>
</dbReference>
<organism evidence="1 2">
    <name type="scientific">Phaseolus coccineus</name>
    <name type="common">Scarlet runner bean</name>
    <name type="synonym">Phaseolus multiflorus</name>
    <dbReference type="NCBI Taxonomy" id="3886"/>
    <lineage>
        <taxon>Eukaryota</taxon>
        <taxon>Viridiplantae</taxon>
        <taxon>Streptophyta</taxon>
        <taxon>Embryophyta</taxon>
        <taxon>Tracheophyta</taxon>
        <taxon>Spermatophyta</taxon>
        <taxon>Magnoliopsida</taxon>
        <taxon>eudicotyledons</taxon>
        <taxon>Gunneridae</taxon>
        <taxon>Pentapetalae</taxon>
        <taxon>rosids</taxon>
        <taxon>fabids</taxon>
        <taxon>Fabales</taxon>
        <taxon>Fabaceae</taxon>
        <taxon>Papilionoideae</taxon>
        <taxon>50 kb inversion clade</taxon>
        <taxon>NPAAA clade</taxon>
        <taxon>indigoferoid/millettioid clade</taxon>
        <taxon>Phaseoleae</taxon>
        <taxon>Phaseolus</taxon>
    </lineage>
</organism>
<keyword evidence="2" id="KW-1185">Reference proteome</keyword>
<accession>A0AAN9NSF3</accession>
<protein>
    <submittedName>
        <fullName evidence="1">Uncharacterized protein</fullName>
    </submittedName>
</protein>
<reference evidence="1 2" key="1">
    <citation type="submission" date="2024-01" db="EMBL/GenBank/DDBJ databases">
        <title>The genomes of 5 underutilized Papilionoideae crops provide insights into root nodulation and disease resistanc.</title>
        <authorList>
            <person name="Jiang F."/>
        </authorList>
    </citation>
    <scope>NUCLEOTIDE SEQUENCE [LARGE SCALE GENOMIC DNA]</scope>
    <source>
        <strain evidence="1">JINMINGXINNONG_FW02</strain>
        <tissue evidence="1">Leaves</tissue>
    </source>
</reference>
<evidence type="ECO:0000313" key="2">
    <source>
        <dbReference type="Proteomes" id="UP001374584"/>
    </source>
</evidence>
<dbReference type="PANTHER" id="PTHR33181:SF30">
    <property type="match status" value="1"/>
</dbReference>
<dbReference type="PANTHER" id="PTHR33181">
    <property type="entry name" value="OS01G0778500 PROTEIN"/>
    <property type="match status" value="1"/>
</dbReference>
<proteinExistence type="predicted"/>
<name>A0AAN9NSF3_PHACN</name>
<sequence>MRSSSIEVTMLQATPLVKTGLIFFQSFTNYDPKATHIPMGWLQSLLCPLKKLWDRLHSGQKKRRGIYILYKDVKSCPCEDVHVLWSILVESGAAPASLPSK</sequence>
<dbReference type="EMBL" id="JAYMYR010000002">
    <property type="protein sequence ID" value="KAK7378376.1"/>
    <property type="molecule type" value="Genomic_DNA"/>
</dbReference>